<gene>
    <name evidence="3" type="ORF">H3Z74_18055</name>
</gene>
<dbReference type="EMBL" id="CP061038">
    <property type="protein sequence ID" value="QNQ08630.1"/>
    <property type="molecule type" value="Genomic_DNA"/>
</dbReference>
<organism evidence="3 4">
    <name type="scientific">Sphingomonas alpina</name>
    <dbReference type="NCBI Taxonomy" id="653931"/>
    <lineage>
        <taxon>Bacteria</taxon>
        <taxon>Pseudomonadati</taxon>
        <taxon>Pseudomonadota</taxon>
        <taxon>Alphaproteobacteria</taxon>
        <taxon>Sphingomonadales</taxon>
        <taxon>Sphingomonadaceae</taxon>
        <taxon>Sphingomonas</taxon>
    </lineage>
</organism>
<dbReference type="KEGG" id="spap:H3Z74_18055"/>
<dbReference type="Proteomes" id="UP000516148">
    <property type="component" value="Chromosome"/>
</dbReference>
<sequence>MIVDDSLTIRAMLEHIISRDPECQVVGIAADIDDARSLMRTSHPNVITLDLTMPGLGGLHFLRELKGHPHPPIIVLSSSAKDGSVEVEEAMASGAAACFDKGKLLSAGPLFVSTLKKTRDRMI</sequence>
<keyword evidence="4" id="KW-1185">Reference proteome</keyword>
<dbReference type="SMART" id="SM00448">
    <property type="entry name" value="REC"/>
    <property type="match status" value="1"/>
</dbReference>
<name>A0A7H0LG27_9SPHN</name>
<dbReference type="CDD" id="cd17541">
    <property type="entry name" value="REC_CheB-like"/>
    <property type="match status" value="1"/>
</dbReference>
<feature type="domain" description="Response regulatory" evidence="2">
    <location>
        <begin position="1"/>
        <end position="116"/>
    </location>
</feature>
<dbReference type="InterPro" id="IPR011006">
    <property type="entry name" value="CheY-like_superfamily"/>
</dbReference>
<dbReference type="SUPFAM" id="SSF52172">
    <property type="entry name" value="CheY-like"/>
    <property type="match status" value="1"/>
</dbReference>
<dbReference type="AlphaFoldDB" id="A0A7H0LG27"/>
<dbReference type="InterPro" id="IPR001789">
    <property type="entry name" value="Sig_transdc_resp-reg_receiver"/>
</dbReference>
<dbReference type="PANTHER" id="PTHR42872:SF6">
    <property type="entry name" value="PROTEIN-GLUTAMATE METHYLESTERASE_PROTEIN-GLUTAMINE GLUTAMINASE"/>
    <property type="match status" value="1"/>
</dbReference>
<reference evidence="3 4" key="1">
    <citation type="submission" date="2020-09" db="EMBL/GenBank/DDBJ databases">
        <title>Sphingomonas sp., a new species isolated from pork steak.</title>
        <authorList>
            <person name="Heidler von Heilborn D."/>
        </authorList>
    </citation>
    <scope>NUCLEOTIDE SEQUENCE [LARGE SCALE GENOMIC DNA]</scope>
    <source>
        <strain evidence="4">S8-3T</strain>
    </source>
</reference>
<evidence type="ECO:0000256" key="1">
    <source>
        <dbReference type="PROSITE-ProRule" id="PRU00169"/>
    </source>
</evidence>
<dbReference type="Gene3D" id="3.40.50.2300">
    <property type="match status" value="1"/>
</dbReference>
<evidence type="ECO:0000313" key="3">
    <source>
        <dbReference type="EMBL" id="QNQ08630.1"/>
    </source>
</evidence>
<protein>
    <submittedName>
        <fullName evidence="3">Response regulator</fullName>
    </submittedName>
</protein>
<dbReference type="RefSeq" id="WP_187760958.1">
    <property type="nucleotide sequence ID" value="NZ_CP061038.1"/>
</dbReference>
<dbReference type="Pfam" id="PF00072">
    <property type="entry name" value="Response_reg"/>
    <property type="match status" value="1"/>
</dbReference>
<feature type="modified residue" description="4-aspartylphosphate" evidence="1">
    <location>
        <position position="50"/>
    </location>
</feature>
<evidence type="ECO:0000259" key="2">
    <source>
        <dbReference type="PROSITE" id="PS50110"/>
    </source>
</evidence>
<dbReference type="GO" id="GO:0000160">
    <property type="term" value="P:phosphorelay signal transduction system"/>
    <property type="evidence" value="ECO:0007669"/>
    <property type="project" value="InterPro"/>
</dbReference>
<dbReference type="PROSITE" id="PS50110">
    <property type="entry name" value="RESPONSE_REGULATORY"/>
    <property type="match status" value="1"/>
</dbReference>
<evidence type="ECO:0000313" key="4">
    <source>
        <dbReference type="Proteomes" id="UP000516148"/>
    </source>
</evidence>
<keyword evidence="1" id="KW-0597">Phosphoprotein</keyword>
<accession>A0A7H0LG27</accession>
<proteinExistence type="predicted"/>
<dbReference type="PANTHER" id="PTHR42872">
    <property type="entry name" value="PROTEIN-GLUTAMATE METHYLESTERASE/PROTEIN-GLUTAMINE GLUTAMINASE"/>
    <property type="match status" value="1"/>
</dbReference>